<evidence type="ECO:0000313" key="2">
    <source>
        <dbReference type="EMBL" id="NEN25806.1"/>
    </source>
</evidence>
<feature type="transmembrane region" description="Helical" evidence="1">
    <location>
        <begin position="56"/>
        <end position="73"/>
    </location>
</feature>
<keyword evidence="3" id="KW-1185">Reference proteome</keyword>
<dbReference type="RefSeq" id="WP_163287251.1">
    <property type="nucleotide sequence ID" value="NZ_JAAGVY010000084.1"/>
</dbReference>
<evidence type="ECO:0000313" key="3">
    <source>
        <dbReference type="Proteomes" id="UP000486602"/>
    </source>
</evidence>
<sequence>MPKESSFVVIIAYRIELANGKVLQGWLLPDPAEQFHNPYLAMGNNPVMYVDPDGEFVWIPVIIGAAIGAYIGGSTANQSYNPGNWDFQSGKTWGYMIGGAVVGGLSGAASYAVATSGIPFANTASIMTGSFTNSLGMNIVTQGQTDVNISFGAASYNFTQNEWGYLGKEGNSTIENIGYSIGALANISDGVGLFDQIRANNRNNLTPAQKQTQYENNYQEGWYDEYIGPNGNADPVVTRANGNVPQTPLGEAGYQHDVAYYNQGADGARGAVFNTRTLAADRALISSARSIRQSFKNGADIALQTYKWAGKVRMAFVPLVGYKYTLTNYYLFAPLTLRR</sequence>
<keyword evidence="1" id="KW-1133">Transmembrane helix</keyword>
<accession>A0A7K3WWA5</accession>
<dbReference type="Proteomes" id="UP000486602">
    <property type="component" value="Unassembled WGS sequence"/>
</dbReference>
<evidence type="ECO:0008006" key="4">
    <source>
        <dbReference type="Google" id="ProtNLM"/>
    </source>
</evidence>
<name>A0A7K3WWA5_9FLAO</name>
<gene>
    <name evidence="2" type="ORF">G3O08_20155</name>
</gene>
<organism evidence="2 3">
    <name type="scientific">Cryomorpha ignava</name>
    <dbReference type="NCBI Taxonomy" id="101383"/>
    <lineage>
        <taxon>Bacteria</taxon>
        <taxon>Pseudomonadati</taxon>
        <taxon>Bacteroidota</taxon>
        <taxon>Flavobacteriia</taxon>
        <taxon>Flavobacteriales</taxon>
        <taxon>Cryomorphaceae</taxon>
        <taxon>Cryomorpha</taxon>
    </lineage>
</organism>
<evidence type="ECO:0000256" key="1">
    <source>
        <dbReference type="SAM" id="Phobius"/>
    </source>
</evidence>
<protein>
    <recommendedName>
        <fullName evidence="4">RHS repeat-associated core domain-containing protein</fullName>
    </recommendedName>
</protein>
<dbReference type="EMBL" id="JAAGVY010000084">
    <property type="protein sequence ID" value="NEN25806.1"/>
    <property type="molecule type" value="Genomic_DNA"/>
</dbReference>
<feature type="transmembrane region" description="Helical" evidence="1">
    <location>
        <begin position="93"/>
        <end position="114"/>
    </location>
</feature>
<keyword evidence="1" id="KW-0472">Membrane</keyword>
<reference evidence="2 3" key="1">
    <citation type="submission" date="2020-02" db="EMBL/GenBank/DDBJ databases">
        <title>Out from the shadows clarifying the taxonomy of the family Cryomorphaceae and related taxa by utilizing the GTDB taxonomic framework.</title>
        <authorList>
            <person name="Bowman J.P."/>
        </authorList>
    </citation>
    <scope>NUCLEOTIDE SEQUENCE [LARGE SCALE GENOMIC DNA]</scope>
    <source>
        <strain evidence="2 3">QSSC 1-22</strain>
    </source>
</reference>
<proteinExistence type="predicted"/>
<dbReference type="AlphaFoldDB" id="A0A7K3WWA5"/>
<keyword evidence="1" id="KW-0812">Transmembrane</keyword>
<comment type="caution">
    <text evidence="2">The sequence shown here is derived from an EMBL/GenBank/DDBJ whole genome shotgun (WGS) entry which is preliminary data.</text>
</comment>